<gene>
    <name evidence="1" type="ORF">SAMN04487988_102183</name>
</gene>
<dbReference type="EMBL" id="FOPC01000002">
    <property type="protein sequence ID" value="SFG25137.1"/>
    <property type="molecule type" value="Genomic_DNA"/>
</dbReference>
<name>A0A1I2QFY5_9BACT</name>
<evidence type="ECO:0000313" key="2">
    <source>
        <dbReference type="Proteomes" id="UP000199642"/>
    </source>
</evidence>
<dbReference type="AlphaFoldDB" id="A0A1I2QFY5"/>
<dbReference type="Proteomes" id="UP000199642">
    <property type="component" value="Unassembled WGS sequence"/>
</dbReference>
<proteinExistence type="predicted"/>
<sequence>MAIVTNRRQWQFSVDRKNAEEAKGFTIFDLRGGWGIDELFN</sequence>
<accession>A0A1I2QFY5</accession>
<protein>
    <submittedName>
        <fullName evidence="1">Uncharacterized protein</fullName>
    </submittedName>
</protein>
<organism evidence="1 2">
    <name type="scientific">Algoriphagus hitonicola</name>
    <dbReference type="NCBI Taxonomy" id="435880"/>
    <lineage>
        <taxon>Bacteria</taxon>
        <taxon>Pseudomonadati</taxon>
        <taxon>Bacteroidota</taxon>
        <taxon>Cytophagia</taxon>
        <taxon>Cytophagales</taxon>
        <taxon>Cyclobacteriaceae</taxon>
        <taxon>Algoriphagus</taxon>
    </lineage>
</organism>
<evidence type="ECO:0000313" key="1">
    <source>
        <dbReference type="EMBL" id="SFG25137.1"/>
    </source>
</evidence>
<dbReference type="STRING" id="435880.SAMN04487988_102183"/>
<reference evidence="2" key="1">
    <citation type="submission" date="2016-10" db="EMBL/GenBank/DDBJ databases">
        <authorList>
            <person name="Varghese N."/>
            <person name="Submissions S."/>
        </authorList>
    </citation>
    <scope>NUCLEOTIDE SEQUENCE [LARGE SCALE GENOMIC DNA]</scope>
    <source>
        <strain evidence="2">DSM 19315</strain>
    </source>
</reference>
<keyword evidence="2" id="KW-1185">Reference proteome</keyword>